<evidence type="ECO:0000256" key="2">
    <source>
        <dbReference type="ARBA" id="ARBA00023125"/>
    </source>
</evidence>
<dbReference type="Gene3D" id="1.10.10.60">
    <property type="entry name" value="Homeodomain-like"/>
    <property type="match status" value="1"/>
</dbReference>
<dbReference type="PROSITE" id="PS50977">
    <property type="entry name" value="HTH_TETR_2"/>
    <property type="match status" value="1"/>
</dbReference>
<dbReference type="PROSITE" id="PS01081">
    <property type="entry name" value="HTH_TETR_1"/>
    <property type="match status" value="1"/>
</dbReference>
<dbReference type="EMBL" id="QOZG01000006">
    <property type="protein sequence ID" value="RCS22778.1"/>
    <property type="molecule type" value="Genomic_DNA"/>
</dbReference>
<accession>A0A368K056</accession>
<dbReference type="InterPro" id="IPR023772">
    <property type="entry name" value="DNA-bd_HTH_TetR-type_CS"/>
</dbReference>
<evidence type="ECO:0000313" key="6">
    <source>
        <dbReference type="EMBL" id="RCS22778.1"/>
    </source>
</evidence>
<dbReference type="Pfam" id="PF00440">
    <property type="entry name" value="TetR_N"/>
    <property type="match status" value="1"/>
</dbReference>
<dbReference type="AlphaFoldDB" id="A0A368K056"/>
<dbReference type="PANTHER" id="PTHR47506">
    <property type="entry name" value="TRANSCRIPTIONAL REGULATORY PROTEIN"/>
    <property type="match status" value="1"/>
</dbReference>
<dbReference type="SUPFAM" id="SSF46689">
    <property type="entry name" value="Homeodomain-like"/>
    <property type="match status" value="1"/>
</dbReference>
<protein>
    <submittedName>
        <fullName evidence="6">TetR/AcrR family transcriptional regulator</fullName>
    </submittedName>
</protein>
<evidence type="ECO:0000256" key="3">
    <source>
        <dbReference type="ARBA" id="ARBA00023163"/>
    </source>
</evidence>
<feature type="domain" description="HTH tetR-type" evidence="5">
    <location>
        <begin position="6"/>
        <end position="66"/>
    </location>
</feature>
<organism evidence="6 7">
    <name type="scientific">Phyllobacterium salinisoli</name>
    <dbReference type="NCBI Taxonomy" id="1899321"/>
    <lineage>
        <taxon>Bacteria</taxon>
        <taxon>Pseudomonadati</taxon>
        <taxon>Pseudomonadota</taxon>
        <taxon>Alphaproteobacteria</taxon>
        <taxon>Hyphomicrobiales</taxon>
        <taxon>Phyllobacteriaceae</taxon>
        <taxon>Phyllobacterium</taxon>
    </lineage>
</organism>
<dbReference type="OrthoDB" id="9795242at2"/>
<gene>
    <name evidence="6" type="ORF">DUT91_14810</name>
</gene>
<dbReference type="Pfam" id="PF16925">
    <property type="entry name" value="TetR_C_13"/>
    <property type="match status" value="1"/>
</dbReference>
<keyword evidence="3" id="KW-0804">Transcription</keyword>
<dbReference type="RefSeq" id="WP_114441279.1">
    <property type="nucleotide sequence ID" value="NZ_QOZG01000006.1"/>
</dbReference>
<evidence type="ECO:0000256" key="4">
    <source>
        <dbReference type="PROSITE-ProRule" id="PRU00335"/>
    </source>
</evidence>
<feature type="DNA-binding region" description="H-T-H motif" evidence="4">
    <location>
        <begin position="29"/>
        <end position="48"/>
    </location>
</feature>
<keyword evidence="1" id="KW-0805">Transcription regulation</keyword>
<keyword evidence="7" id="KW-1185">Reference proteome</keyword>
<dbReference type="GO" id="GO:0003677">
    <property type="term" value="F:DNA binding"/>
    <property type="evidence" value="ECO:0007669"/>
    <property type="project" value="UniProtKB-UniRule"/>
</dbReference>
<keyword evidence="2 4" id="KW-0238">DNA-binding</keyword>
<evidence type="ECO:0000256" key="1">
    <source>
        <dbReference type="ARBA" id="ARBA00023015"/>
    </source>
</evidence>
<sequence length="194" mass="21290">MARPREFDRDQALLKARDAFWERGYEGTSIADLVGTLGLAPARIYAAFGSKEGLFREAVALYEAREGGFVARALKEETTAYGAIERMLREAVETYTRPGRPRGCLVVSAVASCSADNERIRDWLAERRLMQTDAIIARLERAVREGELEPETDALALGDALAALLNGLSVLARDGVPRARLFALCGLTTRALFV</sequence>
<dbReference type="SUPFAM" id="SSF48498">
    <property type="entry name" value="Tetracyclin repressor-like, C-terminal domain"/>
    <property type="match status" value="1"/>
</dbReference>
<reference evidence="6 7" key="1">
    <citation type="submission" date="2018-07" db="EMBL/GenBank/DDBJ databases">
        <title>The draft genome of Phyllobacterium salinisoli.</title>
        <authorList>
            <person name="Liu L."/>
            <person name="Li L."/>
            <person name="Zhang X."/>
            <person name="Liang L."/>
        </authorList>
    </citation>
    <scope>NUCLEOTIDE SEQUENCE [LARGE SCALE GENOMIC DNA]</scope>
    <source>
        <strain evidence="6 7">LLAN61</strain>
    </source>
</reference>
<dbReference type="Gene3D" id="1.10.357.10">
    <property type="entry name" value="Tetracycline Repressor, domain 2"/>
    <property type="match status" value="1"/>
</dbReference>
<dbReference type="InterPro" id="IPR009057">
    <property type="entry name" value="Homeodomain-like_sf"/>
</dbReference>
<name>A0A368K056_9HYPH</name>
<dbReference type="Proteomes" id="UP000253420">
    <property type="component" value="Unassembled WGS sequence"/>
</dbReference>
<proteinExistence type="predicted"/>
<dbReference type="PANTHER" id="PTHR47506:SF1">
    <property type="entry name" value="HTH-TYPE TRANSCRIPTIONAL REGULATOR YJDC"/>
    <property type="match status" value="1"/>
</dbReference>
<dbReference type="InterPro" id="IPR036271">
    <property type="entry name" value="Tet_transcr_reg_TetR-rel_C_sf"/>
</dbReference>
<dbReference type="InterPro" id="IPR011075">
    <property type="entry name" value="TetR_C"/>
</dbReference>
<evidence type="ECO:0000259" key="5">
    <source>
        <dbReference type="PROSITE" id="PS50977"/>
    </source>
</evidence>
<dbReference type="InterPro" id="IPR001647">
    <property type="entry name" value="HTH_TetR"/>
</dbReference>
<evidence type="ECO:0000313" key="7">
    <source>
        <dbReference type="Proteomes" id="UP000253420"/>
    </source>
</evidence>
<comment type="caution">
    <text evidence="6">The sequence shown here is derived from an EMBL/GenBank/DDBJ whole genome shotgun (WGS) entry which is preliminary data.</text>
</comment>